<dbReference type="Proteomes" id="UP001230005">
    <property type="component" value="Unassembled WGS sequence"/>
</dbReference>
<reference evidence="2 3" key="1">
    <citation type="submission" date="2023-07" db="EMBL/GenBank/DDBJ databases">
        <title>Genomic Encyclopedia of Type Strains, Phase IV (KMG-IV): sequencing the most valuable type-strain genomes for metagenomic binning, comparative biology and taxonomic classification.</title>
        <authorList>
            <person name="Goeker M."/>
        </authorList>
    </citation>
    <scope>NUCLEOTIDE SEQUENCE [LARGE SCALE GENOMIC DNA]</scope>
    <source>
        <strain evidence="2 3">DSM 9768</strain>
    </source>
</reference>
<dbReference type="EMBL" id="JAUSUG010000002">
    <property type="protein sequence ID" value="MDQ0253488.1"/>
    <property type="molecule type" value="Genomic_DNA"/>
</dbReference>
<protein>
    <submittedName>
        <fullName evidence="2">Uncharacterized protein</fullName>
    </submittedName>
</protein>
<sequence>MYPIEERIAKQRMEELQQEAKQHRLAQQLLSIDKRNEISTFQIIIKVLSLFEFRLTINFGK</sequence>
<evidence type="ECO:0000313" key="3">
    <source>
        <dbReference type="Proteomes" id="UP001230005"/>
    </source>
</evidence>
<gene>
    <name evidence="2" type="ORF">J2S74_000860</name>
</gene>
<proteinExistence type="predicted"/>
<name>A0ABT9ZQH6_9BACI</name>
<keyword evidence="3" id="KW-1185">Reference proteome</keyword>
<evidence type="ECO:0000313" key="2">
    <source>
        <dbReference type="EMBL" id="MDQ0253488.1"/>
    </source>
</evidence>
<dbReference type="RefSeq" id="WP_307322205.1">
    <property type="nucleotide sequence ID" value="NZ_JAUSUG010000002.1"/>
</dbReference>
<feature type="coiled-coil region" evidence="1">
    <location>
        <begin position="6"/>
        <end position="33"/>
    </location>
</feature>
<organism evidence="2 3">
    <name type="scientific">Evansella vedderi</name>
    <dbReference type="NCBI Taxonomy" id="38282"/>
    <lineage>
        <taxon>Bacteria</taxon>
        <taxon>Bacillati</taxon>
        <taxon>Bacillota</taxon>
        <taxon>Bacilli</taxon>
        <taxon>Bacillales</taxon>
        <taxon>Bacillaceae</taxon>
        <taxon>Evansella</taxon>
    </lineage>
</organism>
<comment type="caution">
    <text evidence="2">The sequence shown here is derived from an EMBL/GenBank/DDBJ whole genome shotgun (WGS) entry which is preliminary data.</text>
</comment>
<evidence type="ECO:0000256" key="1">
    <source>
        <dbReference type="SAM" id="Coils"/>
    </source>
</evidence>
<accession>A0ABT9ZQH6</accession>
<keyword evidence="1" id="KW-0175">Coiled coil</keyword>